<dbReference type="GO" id="GO:0034551">
    <property type="term" value="P:mitochondrial respiratory chain complex III assembly"/>
    <property type="evidence" value="ECO:0007669"/>
    <property type="project" value="TreeGrafter"/>
</dbReference>
<accession>A0A1Y2EDQ4</accession>
<evidence type="ECO:0000313" key="4">
    <source>
        <dbReference type="Proteomes" id="UP000193689"/>
    </source>
</evidence>
<dbReference type="Pfam" id="PF03981">
    <property type="entry name" value="Ubiq_cyt_C_chap"/>
    <property type="match status" value="1"/>
</dbReference>
<dbReference type="InParanoid" id="A0A1Y2EDQ4"/>
<dbReference type="STRING" id="1141098.A0A1Y2EDQ4"/>
<dbReference type="EMBL" id="MCFJ01000002">
    <property type="protein sequence ID" value="ORY69702.1"/>
    <property type="molecule type" value="Genomic_DNA"/>
</dbReference>
<evidence type="ECO:0000259" key="2">
    <source>
        <dbReference type="PROSITE" id="PS51324"/>
    </source>
</evidence>
<evidence type="ECO:0000256" key="1">
    <source>
        <dbReference type="ARBA" id="ARBA00006407"/>
    </source>
</evidence>
<comment type="similarity">
    <text evidence="1">Belongs to the CBP3 family.</text>
</comment>
<dbReference type="Proteomes" id="UP000193689">
    <property type="component" value="Unassembled WGS sequence"/>
</dbReference>
<evidence type="ECO:0000313" key="3">
    <source>
        <dbReference type="EMBL" id="ORY69702.1"/>
    </source>
</evidence>
<feature type="domain" description="ERV/ALR sulfhydryl oxidase" evidence="2">
    <location>
        <begin position="1"/>
        <end position="61"/>
    </location>
</feature>
<dbReference type="InterPro" id="IPR007129">
    <property type="entry name" value="Ubiqinol_cyt_c_chaperone_CPB3"/>
</dbReference>
<protein>
    <submittedName>
        <fullName evidence="3">Ubiquinol-cytochrome C chaperone-domain-containing protein</fullName>
    </submittedName>
</protein>
<dbReference type="PROSITE" id="PS51324">
    <property type="entry name" value="ERV_ALR"/>
    <property type="match status" value="1"/>
</dbReference>
<gene>
    <name evidence="3" type="ORF">BCR38DRAFT_332461</name>
</gene>
<dbReference type="GeneID" id="63771360"/>
<dbReference type="PANTHER" id="PTHR12184">
    <property type="entry name" value="UBIQUINOL-CYTOCHROME C REDUCTASE COMPLEX ASSEMBLY FACTOR 1 FAMILY MEMBER"/>
    <property type="match status" value="1"/>
</dbReference>
<dbReference type="PANTHER" id="PTHR12184:SF1">
    <property type="entry name" value="UBIQUINOL-CYTOCHROME-C REDUCTASE COMPLEX ASSEMBLY FACTOR 1"/>
    <property type="match status" value="1"/>
</dbReference>
<dbReference type="GO" id="GO:0005739">
    <property type="term" value="C:mitochondrion"/>
    <property type="evidence" value="ECO:0007669"/>
    <property type="project" value="TreeGrafter"/>
</dbReference>
<organism evidence="3 4">
    <name type="scientific">Pseudomassariella vexata</name>
    <dbReference type="NCBI Taxonomy" id="1141098"/>
    <lineage>
        <taxon>Eukaryota</taxon>
        <taxon>Fungi</taxon>
        <taxon>Dikarya</taxon>
        <taxon>Ascomycota</taxon>
        <taxon>Pezizomycotina</taxon>
        <taxon>Sordariomycetes</taxon>
        <taxon>Xylariomycetidae</taxon>
        <taxon>Amphisphaeriales</taxon>
        <taxon>Pseudomassariaceae</taxon>
        <taxon>Pseudomassariella</taxon>
    </lineage>
</organism>
<keyword evidence="4" id="KW-1185">Reference proteome</keyword>
<dbReference type="RefSeq" id="XP_040719652.1">
    <property type="nucleotide sequence ID" value="XM_040855148.1"/>
</dbReference>
<dbReference type="GO" id="GO:0016972">
    <property type="term" value="F:thiol oxidase activity"/>
    <property type="evidence" value="ECO:0007669"/>
    <property type="project" value="InterPro"/>
</dbReference>
<dbReference type="InterPro" id="IPR017905">
    <property type="entry name" value="ERV/ALR_sulphydryl_oxidase"/>
</dbReference>
<dbReference type="FunCoup" id="A0A1Y2EDQ4">
    <property type="interactions" value="73"/>
</dbReference>
<name>A0A1Y2EDQ4_9PEZI</name>
<dbReference type="InterPro" id="IPR021150">
    <property type="entry name" value="Ubiq_cyt_c_chap"/>
</dbReference>
<reference evidence="3 4" key="1">
    <citation type="submission" date="2016-07" db="EMBL/GenBank/DDBJ databases">
        <title>Pervasive Adenine N6-methylation of Active Genes in Fungi.</title>
        <authorList>
            <consortium name="DOE Joint Genome Institute"/>
            <person name="Mondo S.J."/>
            <person name="Dannebaum R.O."/>
            <person name="Kuo R.C."/>
            <person name="Labutti K."/>
            <person name="Haridas S."/>
            <person name="Kuo A."/>
            <person name="Salamov A."/>
            <person name="Ahrendt S.R."/>
            <person name="Lipzen A."/>
            <person name="Sullivan W."/>
            <person name="Andreopoulos W.B."/>
            <person name="Clum A."/>
            <person name="Lindquist E."/>
            <person name="Daum C."/>
            <person name="Ramamoorthy G.K."/>
            <person name="Gryganskyi A."/>
            <person name="Culley D."/>
            <person name="Magnuson J.K."/>
            <person name="James T.Y."/>
            <person name="O'Malley M.A."/>
            <person name="Stajich J.E."/>
            <person name="Spatafora J.W."/>
            <person name="Visel A."/>
            <person name="Grigoriev I.V."/>
        </authorList>
    </citation>
    <scope>NUCLEOTIDE SEQUENCE [LARGE SCALE GENOMIC DNA]</scope>
    <source>
        <strain evidence="3 4">CBS 129021</strain>
    </source>
</reference>
<proteinExistence type="inferred from homology"/>
<dbReference type="AlphaFoldDB" id="A0A1Y2EDQ4"/>
<comment type="caution">
    <text evidence="3">The sequence shown here is derived from an EMBL/GenBank/DDBJ whole genome shotgun (WGS) entry which is preliminary data.</text>
</comment>
<dbReference type="OrthoDB" id="10253878at2759"/>
<sequence>MACRSCKRHFSQMSRQAQAFSISPTESQSIILIARHLTHRQVAPQIQQRRRFGATPYQKGWVPQSVKDLAGKALQSTAQPYLVLRTTETVYKACASEAAYTIAETDKRNGTVQKTDEGEEIGKGDTMWHSDFNLLPTFSTWSQVTMLHMYLILARIRNLDRDTAKQWQQQLVDHFFFDAEERMDVVHGISSRGLRHKYLKDLFIQWRGLIAAYDEGIIKSDTVLAAAVWRNIYKAREDVDVRSLASIVSWMRLCLKMLDQMPDEALFTRAQAAFKWPAKNELQVVDQPCRELAAVLPKEIPQESVLLSEEPVMRKQAA</sequence>